<dbReference type="SUPFAM" id="SSF55811">
    <property type="entry name" value="Nudix"/>
    <property type="match status" value="1"/>
</dbReference>
<dbReference type="PROSITE" id="PS00893">
    <property type="entry name" value="NUDIX_BOX"/>
    <property type="match status" value="1"/>
</dbReference>
<dbReference type="PANTHER" id="PTHR43046:SF2">
    <property type="entry name" value="8-OXO-DGTP DIPHOSPHATASE-RELATED"/>
    <property type="match status" value="1"/>
</dbReference>
<dbReference type="PANTHER" id="PTHR43046">
    <property type="entry name" value="GDP-MANNOSE MANNOSYL HYDROLASE"/>
    <property type="match status" value="1"/>
</dbReference>
<accession>A0ABS2NA54</accession>
<evidence type="ECO:0000256" key="2">
    <source>
        <dbReference type="ARBA" id="ARBA00022801"/>
    </source>
</evidence>
<reference evidence="4 5" key="1">
    <citation type="submission" date="2021-01" db="EMBL/GenBank/DDBJ databases">
        <title>Genomic Encyclopedia of Type Strains, Phase IV (KMG-IV): sequencing the most valuable type-strain genomes for metagenomic binning, comparative biology and taxonomic classification.</title>
        <authorList>
            <person name="Goeker M."/>
        </authorList>
    </citation>
    <scope>NUCLEOTIDE SEQUENCE [LARGE SCALE GENOMIC DNA]</scope>
    <source>
        <strain evidence="4 5">DSM 24834</strain>
    </source>
</reference>
<dbReference type="Proteomes" id="UP001646157">
    <property type="component" value="Unassembled WGS sequence"/>
</dbReference>
<gene>
    <name evidence="4" type="ORF">JOC86_000993</name>
</gene>
<comment type="cofactor">
    <cofactor evidence="1">
        <name>Mg(2+)</name>
        <dbReference type="ChEBI" id="CHEBI:18420"/>
    </cofactor>
</comment>
<dbReference type="Gene3D" id="3.90.79.10">
    <property type="entry name" value="Nucleoside Triphosphate Pyrophosphohydrolase"/>
    <property type="match status" value="1"/>
</dbReference>
<keyword evidence="4" id="KW-0808">Transferase</keyword>
<dbReference type="PROSITE" id="PS51462">
    <property type="entry name" value="NUDIX"/>
    <property type="match status" value="1"/>
</dbReference>
<evidence type="ECO:0000259" key="3">
    <source>
        <dbReference type="PROSITE" id="PS51462"/>
    </source>
</evidence>
<keyword evidence="5" id="KW-1185">Reference proteome</keyword>
<dbReference type="RefSeq" id="WP_205168612.1">
    <property type="nucleotide sequence ID" value="NZ_JAFBDZ010000001.1"/>
</dbReference>
<proteinExistence type="predicted"/>
<keyword evidence="4" id="KW-0012">Acyltransferase</keyword>
<dbReference type="InterPro" id="IPR020084">
    <property type="entry name" value="NUDIX_hydrolase_CS"/>
</dbReference>
<sequence>MKKWFGSAGICLNEKDELLMVLQGRSDELKKWSVPTGGLEENETFSECCIREMEEETGYIVELIEEIHVKKGIYEERNLSFEVHYFLVNVIGGQPQIQDPDHLIYDIDWKSKNEINDLELTYPEDRKLLMDYIQGL</sequence>
<dbReference type="CDD" id="cd02883">
    <property type="entry name" value="NUDIX_Hydrolase"/>
    <property type="match status" value="1"/>
</dbReference>
<name>A0ABS2NA54_9BACI</name>
<protein>
    <submittedName>
        <fullName evidence="4">Aminoglycoside 6'-N-acetyltransferase</fullName>
        <ecNumber evidence="4">2.3.1.82</ecNumber>
    </submittedName>
</protein>
<keyword evidence="2" id="KW-0378">Hydrolase</keyword>
<dbReference type="GO" id="GO:0047663">
    <property type="term" value="F:aminoglycoside 6'-N-acetyltransferase activity"/>
    <property type="evidence" value="ECO:0007669"/>
    <property type="project" value="UniProtKB-EC"/>
</dbReference>
<organism evidence="4 5">
    <name type="scientific">Rossellomorea pakistanensis</name>
    <dbReference type="NCBI Taxonomy" id="992288"/>
    <lineage>
        <taxon>Bacteria</taxon>
        <taxon>Bacillati</taxon>
        <taxon>Bacillota</taxon>
        <taxon>Bacilli</taxon>
        <taxon>Bacillales</taxon>
        <taxon>Bacillaceae</taxon>
        <taxon>Rossellomorea</taxon>
    </lineage>
</organism>
<dbReference type="InterPro" id="IPR015797">
    <property type="entry name" value="NUDIX_hydrolase-like_dom_sf"/>
</dbReference>
<evidence type="ECO:0000256" key="1">
    <source>
        <dbReference type="ARBA" id="ARBA00001946"/>
    </source>
</evidence>
<dbReference type="EMBL" id="JAFBDZ010000001">
    <property type="protein sequence ID" value="MBM7584456.1"/>
    <property type="molecule type" value="Genomic_DNA"/>
</dbReference>
<feature type="domain" description="Nudix hydrolase" evidence="3">
    <location>
        <begin position="3"/>
        <end position="134"/>
    </location>
</feature>
<dbReference type="Pfam" id="PF00293">
    <property type="entry name" value="NUDIX"/>
    <property type="match status" value="1"/>
</dbReference>
<evidence type="ECO:0000313" key="4">
    <source>
        <dbReference type="EMBL" id="MBM7584456.1"/>
    </source>
</evidence>
<dbReference type="EC" id="2.3.1.82" evidence="4"/>
<dbReference type="InterPro" id="IPR000086">
    <property type="entry name" value="NUDIX_hydrolase_dom"/>
</dbReference>
<comment type="caution">
    <text evidence="4">The sequence shown here is derived from an EMBL/GenBank/DDBJ whole genome shotgun (WGS) entry which is preliminary data.</text>
</comment>
<evidence type="ECO:0000313" key="5">
    <source>
        <dbReference type="Proteomes" id="UP001646157"/>
    </source>
</evidence>